<organism evidence="2 3">
    <name type="scientific">Laccaria amethystina LaAM-08-1</name>
    <dbReference type="NCBI Taxonomy" id="1095629"/>
    <lineage>
        <taxon>Eukaryota</taxon>
        <taxon>Fungi</taxon>
        <taxon>Dikarya</taxon>
        <taxon>Basidiomycota</taxon>
        <taxon>Agaricomycotina</taxon>
        <taxon>Agaricomycetes</taxon>
        <taxon>Agaricomycetidae</taxon>
        <taxon>Agaricales</taxon>
        <taxon>Agaricineae</taxon>
        <taxon>Hydnangiaceae</taxon>
        <taxon>Laccaria</taxon>
    </lineage>
</organism>
<dbReference type="InterPro" id="IPR036047">
    <property type="entry name" value="F-box-like_dom_sf"/>
</dbReference>
<dbReference type="Pfam" id="PF00646">
    <property type="entry name" value="F-box"/>
    <property type="match status" value="1"/>
</dbReference>
<name>A0A0C9WSS6_9AGAR</name>
<dbReference type="PROSITE" id="PS50181">
    <property type="entry name" value="FBOX"/>
    <property type="match status" value="1"/>
</dbReference>
<proteinExistence type="predicted"/>
<dbReference type="SMART" id="SM00256">
    <property type="entry name" value="FBOX"/>
    <property type="match status" value="1"/>
</dbReference>
<dbReference type="AlphaFoldDB" id="A0A0C9WSS6"/>
<dbReference type="InterPro" id="IPR032675">
    <property type="entry name" value="LRR_dom_sf"/>
</dbReference>
<dbReference type="Gene3D" id="3.80.10.10">
    <property type="entry name" value="Ribonuclease Inhibitor"/>
    <property type="match status" value="1"/>
</dbReference>
<dbReference type="PANTHER" id="PTHR38926:SF5">
    <property type="entry name" value="F-BOX AND LEUCINE-RICH REPEAT PROTEIN 6"/>
    <property type="match status" value="1"/>
</dbReference>
<evidence type="ECO:0000259" key="1">
    <source>
        <dbReference type="PROSITE" id="PS50181"/>
    </source>
</evidence>
<reference evidence="3" key="2">
    <citation type="submission" date="2015-01" db="EMBL/GenBank/DDBJ databases">
        <title>Evolutionary Origins and Diversification of the Mycorrhizal Mutualists.</title>
        <authorList>
            <consortium name="DOE Joint Genome Institute"/>
            <consortium name="Mycorrhizal Genomics Consortium"/>
            <person name="Kohler A."/>
            <person name="Kuo A."/>
            <person name="Nagy L.G."/>
            <person name="Floudas D."/>
            <person name="Copeland A."/>
            <person name="Barry K.W."/>
            <person name="Cichocki N."/>
            <person name="Veneault-Fourrey C."/>
            <person name="LaButti K."/>
            <person name="Lindquist E.A."/>
            <person name="Lipzen A."/>
            <person name="Lundell T."/>
            <person name="Morin E."/>
            <person name="Murat C."/>
            <person name="Riley R."/>
            <person name="Ohm R."/>
            <person name="Sun H."/>
            <person name="Tunlid A."/>
            <person name="Henrissat B."/>
            <person name="Grigoriev I.V."/>
            <person name="Hibbett D.S."/>
            <person name="Martin F."/>
        </authorList>
    </citation>
    <scope>NUCLEOTIDE SEQUENCE [LARGE SCALE GENOMIC DNA]</scope>
    <source>
        <strain evidence="3">LaAM-08-1</strain>
    </source>
</reference>
<dbReference type="Proteomes" id="UP000054477">
    <property type="component" value="Unassembled WGS sequence"/>
</dbReference>
<dbReference type="HOGENOM" id="CLU_298975_0_0_1"/>
<evidence type="ECO:0000313" key="2">
    <source>
        <dbReference type="EMBL" id="KIJ94835.1"/>
    </source>
</evidence>
<dbReference type="EMBL" id="KN838777">
    <property type="protein sequence ID" value="KIJ94835.1"/>
    <property type="molecule type" value="Genomic_DNA"/>
</dbReference>
<sequence length="972" mass="111219">MNSPFSHFLRTNYALSDTELQQLKEMLVQYEVKLRVVNAIYAKLVRSKRRTPKALIERRKVLKQFVTSHRALISPIRHLPLEILQEIFQWCPPESSIRLTHVCSLWRSIFLSTAPLRWSTVHVNSVAEKPFRHLVQLFSERSRGVPLKFSVCLNDDESSRSRKVPCTSEGCRDLQVTGFPQAVMNLDVEAPSILEDLSIDCSQFPASRPPTPFRRASHYPASYLSCTTCGLFEAVNLRSLCLRIPFDNLIFPRYSRPSWPNLTELTLDGLECAAKAYATLNVAIVVRILSGCPQLVGCTLWIASPMDKSALGDLSSAPDIFLPRLEYLFTYDRVGESRHLFRLLQLPALQEIEFHPEVQASQLERTPLLLLLKNWGQNLKRLTVDPSYFVKYDLWQCLRLITSVTHLTITHDVLSSADYEKKMRKTGRVIFDDIDIRKLIPSSTNPSVLCPNLKEFHCLNHDVSDDALSEFFEARCASAVIMAPVSPFAPFLHTNYVPSDAELVQINLTQPSKSLFGKRDALQDFINSHRALTSPIRRLPFDIIRSIFLLCRPMETDRIMKATDAPILITHVCNHWRSVALTIPHLWTMIYIDKPKEKHSYQLAWKFLERSRDLPLTFTMRLEQKISPSDQDFLSLLSHSAHRWRMLHITGPKWAIIPFPVDDSPNLDALCLDCSEYPTYWLPAGEEKDFFKSNLFKADNVQRLFLRISFIGFTSGRFPSFFPHLTDLILDGTARAPGEHLHLSVSKAFLILSHCPRLIRCSLWIATSTHKSDRFAAHVMSSQPVSLPLLEYLFVFDAFAEAKGLFQLLELPALRRVEFHSATQATHLERSPLLYLIKHWGQRIEELVVDPAYFAKYDLWQCFRLLPSLRHLTINHNVVPYTNFSQSNRVSRSNPDCFDDADIKILTPSATTPAICQKLQVFSCSHHRITRPALKNFIAARRAVPGVEPLWKVVISPPPVPQELLASDSQRD</sequence>
<protein>
    <recommendedName>
        <fullName evidence="1">F-box domain-containing protein</fullName>
    </recommendedName>
</protein>
<gene>
    <name evidence="2" type="ORF">K443DRAFT_134618</name>
</gene>
<keyword evidence="3" id="KW-1185">Reference proteome</keyword>
<dbReference type="SUPFAM" id="SSF52047">
    <property type="entry name" value="RNI-like"/>
    <property type="match status" value="1"/>
</dbReference>
<feature type="domain" description="F-box" evidence="1">
    <location>
        <begin position="73"/>
        <end position="121"/>
    </location>
</feature>
<accession>A0A0C9WSS6</accession>
<dbReference type="SUPFAM" id="SSF81383">
    <property type="entry name" value="F-box domain"/>
    <property type="match status" value="1"/>
</dbReference>
<reference evidence="2 3" key="1">
    <citation type="submission" date="2014-04" db="EMBL/GenBank/DDBJ databases">
        <authorList>
            <consortium name="DOE Joint Genome Institute"/>
            <person name="Kuo A."/>
            <person name="Kohler A."/>
            <person name="Nagy L.G."/>
            <person name="Floudas D."/>
            <person name="Copeland A."/>
            <person name="Barry K.W."/>
            <person name="Cichocki N."/>
            <person name="Veneault-Fourrey C."/>
            <person name="LaButti K."/>
            <person name="Lindquist E.A."/>
            <person name="Lipzen A."/>
            <person name="Lundell T."/>
            <person name="Morin E."/>
            <person name="Murat C."/>
            <person name="Sun H."/>
            <person name="Tunlid A."/>
            <person name="Henrissat B."/>
            <person name="Grigoriev I.V."/>
            <person name="Hibbett D.S."/>
            <person name="Martin F."/>
            <person name="Nordberg H.P."/>
            <person name="Cantor M.N."/>
            <person name="Hua S.X."/>
        </authorList>
    </citation>
    <scope>NUCLEOTIDE SEQUENCE [LARGE SCALE GENOMIC DNA]</scope>
    <source>
        <strain evidence="2 3">LaAM-08-1</strain>
    </source>
</reference>
<dbReference type="PANTHER" id="PTHR38926">
    <property type="entry name" value="F-BOX DOMAIN CONTAINING PROTEIN, EXPRESSED"/>
    <property type="match status" value="1"/>
</dbReference>
<dbReference type="Gene3D" id="1.20.1280.50">
    <property type="match status" value="1"/>
</dbReference>
<dbReference type="OrthoDB" id="3268739at2759"/>
<dbReference type="InterPro" id="IPR001810">
    <property type="entry name" value="F-box_dom"/>
</dbReference>
<evidence type="ECO:0000313" key="3">
    <source>
        <dbReference type="Proteomes" id="UP000054477"/>
    </source>
</evidence>